<accession>A0A0W0FK20</accession>
<evidence type="ECO:0000313" key="3">
    <source>
        <dbReference type="Proteomes" id="UP000054988"/>
    </source>
</evidence>
<feature type="compositionally biased region" description="Pro residues" evidence="1">
    <location>
        <begin position="142"/>
        <end position="152"/>
    </location>
</feature>
<dbReference type="EMBL" id="LATX01001892">
    <property type="protein sequence ID" value="KTB36620.1"/>
    <property type="molecule type" value="Genomic_DNA"/>
</dbReference>
<sequence>MDSTRKFQQSFPALLSSSPQLAAFHNSRNLQYSAGEADQPSDSCQKCGAFFHLHYDIEQCGTRLVRTKKRRTSPRRTVQRTCGNCGWIDRKTVTDGSASLFQRRKLASERRPVDLSISSDKKARDSQIVIPPVLSRNQVSVTPPPIHSPTPEIPGVTKQSRNRPKKKTGLQEMLARNRERQEREKKAGQESLSAFLSGL</sequence>
<proteinExistence type="predicted"/>
<feature type="compositionally biased region" description="Polar residues" evidence="1">
    <location>
        <begin position="190"/>
        <end position="199"/>
    </location>
</feature>
<feature type="compositionally biased region" description="Basic and acidic residues" evidence="1">
    <location>
        <begin position="175"/>
        <end position="188"/>
    </location>
</feature>
<gene>
    <name evidence="2" type="ORF">WG66_10831</name>
</gene>
<protein>
    <submittedName>
        <fullName evidence="2">Uncharacterized protein</fullName>
    </submittedName>
</protein>
<evidence type="ECO:0000313" key="2">
    <source>
        <dbReference type="EMBL" id="KTB36620.1"/>
    </source>
</evidence>
<dbReference type="Proteomes" id="UP000054988">
    <property type="component" value="Unassembled WGS sequence"/>
</dbReference>
<feature type="region of interest" description="Disordered" evidence="1">
    <location>
        <begin position="134"/>
        <end position="199"/>
    </location>
</feature>
<comment type="caution">
    <text evidence="2">The sequence shown here is derived from an EMBL/GenBank/DDBJ whole genome shotgun (WGS) entry which is preliminary data.</text>
</comment>
<evidence type="ECO:0000256" key="1">
    <source>
        <dbReference type="SAM" id="MobiDB-lite"/>
    </source>
</evidence>
<organism evidence="2 3">
    <name type="scientific">Moniliophthora roreri</name>
    <name type="common">Frosty pod rot fungus</name>
    <name type="synonym">Monilia roreri</name>
    <dbReference type="NCBI Taxonomy" id="221103"/>
    <lineage>
        <taxon>Eukaryota</taxon>
        <taxon>Fungi</taxon>
        <taxon>Dikarya</taxon>
        <taxon>Basidiomycota</taxon>
        <taxon>Agaricomycotina</taxon>
        <taxon>Agaricomycetes</taxon>
        <taxon>Agaricomycetidae</taxon>
        <taxon>Agaricales</taxon>
        <taxon>Marasmiineae</taxon>
        <taxon>Marasmiaceae</taxon>
        <taxon>Moniliophthora</taxon>
    </lineage>
</organism>
<reference evidence="2 3" key="1">
    <citation type="submission" date="2015-12" db="EMBL/GenBank/DDBJ databases">
        <title>Draft genome sequence of Moniliophthora roreri, the causal agent of frosty pod rot of cacao.</title>
        <authorList>
            <person name="Aime M.C."/>
            <person name="Diaz-Valderrama J.R."/>
            <person name="Kijpornyongpan T."/>
            <person name="Phillips-Mora W."/>
        </authorList>
    </citation>
    <scope>NUCLEOTIDE SEQUENCE [LARGE SCALE GENOMIC DNA]</scope>
    <source>
        <strain evidence="2 3">MCA 2952</strain>
    </source>
</reference>
<name>A0A0W0FK20_MONRR</name>
<dbReference type="AlphaFoldDB" id="A0A0W0FK20"/>